<keyword evidence="3" id="KW-1185">Reference proteome</keyword>
<feature type="non-terminal residue" evidence="2">
    <location>
        <position position="1"/>
    </location>
</feature>
<proteinExistence type="predicted"/>
<evidence type="ECO:0000313" key="2">
    <source>
        <dbReference type="EMBL" id="EPS99341.1"/>
    </source>
</evidence>
<dbReference type="HOGENOM" id="CLU_049186_2_1_1"/>
<gene>
    <name evidence="2" type="ORF">FOMPIDRAFT_1124548</name>
</gene>
<sequence length="222" mass="25229">AMVRDGYRCMVTRCPDLNVFLKERRDLLYLAKRSSLPFTPTECCHIIPYSINDMKNFEGTSIFWGILQSFGYHLQPELNGNNINRPENVMTLTHALHGLFDDLDFWLEEVEGQENTYRTCLSSNFDRAHTREPGTPQIAPRHLALPNPRYFRIHAACCRVAHLSGAAEYLREVYQDMESLDVLANDGSSAHVLDVALWRIGRAGPPAAREAGHLEHHAQALL</sequence>
<evidence type="ECO:0000313" key="3">
    <source>
        <dbReference type="Proteomes" id="UP000015241"/>
    </source>
</evidence>
<dbReference type="AlphaFoldDB" id="S8E2E7"/>
<dbReference type="Proteomes" id="UP000015241">
    <property type="component" value="Unassembled WGS sequence"/>
</dbReference>
<dbReference type="OrthoDB" id="2104739at2759"/>
<dbReference type="eggNOG" id="ENOG502SCMH">
    <property type="taxonomic scope" value="Eukaryota"/>
</dbReference>
<dbReference type="InterPro" id="IPR003615">
    <property type="entry name" value="HNH_nuc"/>
</dbReference>
<protein>
    <recommendedName>
        <fullName evidence="1">HNH nuclease domain-containing protein</fullName>
    </recommendedName>
</protein>
<dbReference type="STRING" id="743788.S8E2E7"/>
<reference evidence="2 3" key="1">
    <citation type="journal article" date="2012" name="Science">
        <title>The Paleozoic origin of enzymatic lignin decomposition reconstructed from 31 fungal genomes.</title>
        <authorList>
            <person name="Floudas D."/>
            <person name="Binder M."/>
            <person name="Riley R."/>
            <person name="Barry K."/>
            <person name="Blanchette R.A."/>
            <person name="Henrissat B."/>
            <person name="Martinez A.T."/>
            <person name="Otillar R."/>
            <person name="Spatafora J.W."/>
            <person name="Yadav J.S."/>
            <person name="Aerts A."/>
            <person name="Benoit I."/>
            <person name="Boyd A."/>
            <person name="Carlson A."/>
            <person name="Copeland A."/>
            <person name="Coutinho P.M."/>
            <person name="de Vries R.P."/>
            <person name="Ferreira P."/>
            <person name="Findley K."/>
            <person name="Foster B."/>
            <person name="Gaskell J."/>
            <person name="Glotzer D."/>
            <person name="Gorecki P."/>
            <person name="Heitman J."/>
            <person name="Hesse C."/>
            <person name="Hori C."/>
            <person name="Igarashi K."/>
            <person name="Jurgens J.A."/>
            <person name="Kallen N."/>
            <person name="Kersten P."/>
            <person name="Kohler A."/>
            <person name="Kuees U."/>
            <person name="Kumar T.K.A."/>
            <person name="Kuo A."/>
            <person name="LaButti K."/>
            <person name="Larrondo L.F."/>
            <person name="Lindquist E."/>
            <person name="Ling A."/>
            <person name="Lombard V."/>
            <person name="Lucas S."/>
            <person name="Lundell T."/>
            <person name="Martin R."/>
            <person name="McLaughlin D.J."/>
            <person name="Morgenstern I."/>
            <person name="Morin E."/>
            <person name="Murat C."/>
            <person name="Nagy L.G."/>
            <person name="Nolan M."/>
            <person name="Ohm R.A."/>
            <person name="Patyshakuliyeva A."/>
            <person name="Rokas A."/>
            <person name="Ruiz-Duenas F.J."/>
            <person name="Sabat G."/>
            <person name="Salamov A."/>
            <person name="Samejima M."/>
            <person name="Schmutz J."/>
            <person name="Slot J.C."/>
            <person name="St John F."/>
            <person name="Stenlid J."/>
            <person name="Sun H."/>
            <person name="Sun S."/>
            <person name="Syed K."/>
            <person name="Tsang A."/>
            <person name="Wiebenga A."/>
            <person name="Young D."/>
            <person name="Pisabarro A."/>
            <person name="Eastwood D.C."/>
            <person name="Martin F."/>
            <person name="Cullen D."/>
            <person name="Grigoriev I.V."/>
            <person name="Hibbett D.S."/>
        </authorList>
    </citation>
    <scope>NUCLEOTIDE SEQUENCE</scope>
    <source>
        <strain evidence="3">FP-58527</strain>
    </source>
</reference>
<dbReference type="InParanoid" id="S8E2E7"/>
<dbReference type="Pfam" id="PF13391">
    <property type="entry name" value="HNH_2"/>
    <property type="match status" value="1"/>
</dbReference>
<evidence type="ECO:0000259" key="1">
    <source>
        <dbReference type="Pfam" id="PF13391"/>
    </source>
</evidence>
<accession>S8E2E7</accession>
<organism evidence="2 3">
    <name type="scientific">Fomitopsis schrenkii</name>
    <name type="common">Brown rot fungus</name>
    <dbReference type="NCBI Taxonomy" id="2126942"/>
    <lineage>
        <taxon>Eukaryota</taxon>
        <taxon>Fungi</taxon>
        <taxon>Dikarya</taxon>
        <taxon>Basidiomycota</taxon>
        <taxon>Agaricomycotina</taxon>
        <taxon>Agaricomycetes</taxon>
        <taxon>Polyporales</taxon>
        <taxon>Fomitopsis</taxon>
    </lineage>
</organism>
<dbReference type="EMBL" id="KE504157">
    <property type="protein sequence ID" value="EPS99341.1"/>
    <property type="molecule type" value="Genomic_DNA"/>
</dbReference>
<name>S8E2E7_FOMSC</name>
<feature type="domain" description="HNH nuclease" evidence="1">
    <location>
        <begin position="26"/>
        <end position="105"/>
    </location>
</feature>